<evidence type="ECO:0000313" key="3">
    <source>
        <dbReference type="EMBL" id="KAK9006078.1"/>
    </source>
</evidence>
<protein>
    <recommendedName>
        <fullName evidence="2">GBF-interacting protein 1 N-terminal domain-containing protein</fullName>
    </recommendedName>
</protein>
<dbReference type="InterPro" id="IPR009719">
    <property type="entry name" value="GIP1_N"/>
</dbReference>
<dbReference type="PANTHER" id="PTHR46775:SF2">
    <property type="entry name" value="GBF-INTERACTING PROTEIN 1-LIKE"/>
    <property type="match status" value="1"/>
</dbReference>
<keyword evidence="4" id="KW-1185">Reference proteome</keyword>
<evidence type="ECO:0000256" key="1">
    <source>
        <dbReference type="SAM" id="MobiDB-lite"/>
    </source>
</evidence>
<accession>A0ABR2QZL3</accession>
<feature type="compositionally biased region" description="Gly residues" evidence="1">
    <location>
        <begin position="1"/>
        <end position="11"/>
    </location>
</feature>
<sequence>MSSQGGGGGGSRVSIPENAKRTIQSIREITGKQHSDEEIYAVLKECFMDPNETAQKLLYLDTFHEVKRKRNKKKEASGLFLSDG</sequence>
<reference evidence="3 4" key="1">
    <citation type="journal article" date="2024" name="G3 (Bethesda)">
        <title>Genome assembly of Hibiscus sabdariffa L. provides insights into metabolisms of medicinal natural products.</title>
        <authorList>
            <person name="Kim T."/>
        </authorList>
    </citation>
    <scope>NUCLEOTIDE SEQUENCE [LARGE SCALE GENOMIC DNA]</scope>
    <source>
        <strain evidence="3">TK-2024</strain>
        <tissue evidence="3">Old leaves</tissue>
    </source>
</reference>
<dbReference type="InterPro" id="IPR044277">
    <property type="entry name" value="GIP1"/>
</dbReference>
<feature type="region of interest" description="Disordered" evidence="1">
    <location>
        <begin position="1"/>
        <end position="20"/>
    </location>
</feature>
<organism evidence="3 4">
    <name type="scientific">Hibiscus sabdariffa</name>
    <name type="common">roselle</name>
    <dbReference type="NCBI Taxonomy" id="183260"/>
    <lineage>
        <taxon>Eukaryota</taxon>
        <taxon>Viridiplantae</taxon>
        <taxon>Streptophyta</taxon>
        <taxon>Embryophyta</taxon>
        <taxon>Tracheophyta</taxon>
        <taxon>Spermatophyta</taxon>
        <taxon>Magnoliopsida</taxon>
        <taxon>eudicotyledons</taxon>
        <taxon>Gunneridae</taxon>
        <taxon>Pentapetalae</taxon>
        <taxon>rosids</taxon>
        <taxon>malvids</taxon>
        <taxon>Malvales</taxon>
        <taxon>Malvaceae</taxon>
        <taxon>Malvoideae</taxon>
        <taxon>Hibiscus</taxon>
    </lineage>
</organism>
<evidence type="ECO:0000313" key="4">
    <source>
        <dbReference type="Proteomes" id="UP001396334"/>
    </source>
</evidence>
<proteinExistence type="predicted"/>
<dbReference type="SUPFAM" id="SSF46934">
    <property type="entry name" value="UBA-like"/>
    <property type="match status" value="1"/>
</dbReference>
<name>A0ABR2QZL3_9ROSI</name>
<dbReference type="EMBL" id="JBBPBN010000029">
    <property type="protein sequence ID" value="KAK9006078.1"/>
    <property type="molecule type" value="Genomic_DNA"/>
</dbReference>
<dbReference type="Pfam" id="PF06972">
    <property type="entry name" value="GIP1_N"/>
    <property type="match status" value="1"/>
</dbReference>
<comment type="caution">
    <text evidence="3">The sequence shown here is derived from an EMBL/GenBank/DDBJ whole genome shotgun (WGS) entry which is preliminary data.</text>
</comment>
<dbReference type="Proteomes" id="UP001396334">
    <property type="component" value="Unassembled WGS sequence"/>
</dbReference>
<dbReference type="InterPro" id="IPR009060">
    <property type="entry name" value="UBA-like_sf"/>
</dbReference>
<dbReference type="PANTHER" id="PTHR46775">
    <property type="entry name" value="FLOCCULATION PROTEIN (DUF1296)"/>
    <property type="match status" value="1"/>
</dbReference>
<feature type="domain" description="GBF-interacting protein 1 N-terminal" evidence="2">
    <location>
        <begin position="15"/>
        <end position="75"/>
    </location>
</feature>
<evidence type="ECO:0000259" key="2">
    <source>
        <dbReference type="Pfam" id="PF06972"/>
    </source>
</evidence>
<gene>
    <name evidence="3" type="ORF">V6N11_035126</name>
</gene>